<dbReference type="PANTHER" id="PTHR34205">
    <property type="entry name" value="TRANSMEMBRANE PROTEIN"/>
    <property type="match status" value="1"/>
</dbReference>
<feature type="transmembrane region" description="Helical" evidence="1">
    <location>
        <begin position="48"/>
        <end position="70"/>
    </location>
</feature>
<proteinExistence type="predicted"/>
<keyword evidence="1" id="KW-1133">Transmembrane helix</keyword>
<feature type="transmembrane region" description="Helical" evidence="1">
    <location>
        <begin position="90"/>
        <end position="112"/>
    </location>
</feature>
<dbReference type="PANTHER" id="PTHR34205:SF2">
    <property type="entry name" value="DUF962 DOMAIN-CONTAINING PROTEIN"/>
    <property type="match status" value="1"/>
</dbReference>
<keyword evidence="1" id="KW-0472">Membrane</keyword>
<evidence type="ECO:0000256" key="1">
    <source>
        <dbReference type="SAM" id="Phobius"/>
    </source>
</evidence>
<reference evidence="2" key="1">
    <citation type="journal article" date="2014" name="Genome Announc.">
        <title>Draft genome sequence of Rhodosporidium toruloides CECT1137, an oleaginous yeast of biotechnological interest.</title>
        <authorList>
            <person name="Morin N."/>
            <person name="Calcas X."/>
            <person name="Devillers H."/>
            <person name="Durrens P."/>
            <person name="Sherman D.J."/>
            <person name="Nicaud J.-M."/>
            <person name="Neuveglise C."/>
        </authorList>
    </citation>
    <scope>NUCLEOTIDE SEQUENCE</scope>
    <source>
        <strain evidence="2">CECT1137</strain>
    </source>
</reference>
<dbReference type="EMBL" id="LK052959">
    <property type="protein sequence ID" value="CDR49215.1"/>
    <property type="molecule type" value="Genomic_DNA"/>
</dbReference>
<gene>
    <name evidence="2" type="ORF">RHTO0S_24e00892g</name>
</gene>
<name>A0A061BQ67_RHOTO</name>
<dbReference type="Pfam" id="PF06127">
    <property type="entry name" value="Mpo1-like"/>
    <property type="match status" value="1"/>
</dbReference>
<dbReference type="InterPro" id="IPR009305">
    <property type="entry name" value="Mpo1-like"/>
</dbReference>
<organism evidence="2">
    <name type="scientific">Rhodotorula toruloides</name>
    <name type="common">Yeast</name>
    <name type="synonym">Rhodosporidium toruloides</name>
    <dbReference type="NCBI Taxonomy" id="5286"/>
    <lineage>
        <taxon>Eukaryota</taxon>
        <taxon>Fungi</taxon>
        <taxon>Dikarya</taxon>
        <taxon>Basidiomycota</taxon>
        <taxon>Pucciniomycotina</taxon>
        <taxon>Microbotryomycetes</taxon>
        <taxon>Sporidiobolales</taxon>
        <taxon>Sporidiobolaceae</taxon>
        <taxon>Rhodotorula</taxon>
    </lineage>
</organism>
<dbReference type="AlphaFoldDB" id="A0A061BQ67"/>
<accession>A0A061BQ67</accession>
<protein>
    <submittedName>
        <fullName evidence="2">RHTO0S24e00892g1_1</fullName>
    </submittedName>
</protein>
<keyword evidence="1" id="KW-0812">Transmembrane</keyword>
<evidence type="ECO:0000313" key="2">
    <source>
        <dbReference type="EMBL" id="CDR49215.1"/>
    </source>
</evidence>
<sequence>MTTLKVERVANPEYKPQPYSVTGYSTFRSFYPYYLGEHSNKICRRLHLIGTTIALGTFTRALLAAAPLLAKDPKGRLDALRFGGEGWKSIGELLLGGFVQGYVWAWVGHFFFELNKPATFKHPFFSFMGDLRLWWEVMTLQRRP</sequence>
<dbReference type="OrthoDB" id="5511466at2759"/>